<comment type="subcellular location">
    <subcellularLocation>
        <location evidence="1">Cell membrane</location>
        <topology evidence="1">Multi-pass membrane protein</topology>
    </subcellularLocation>
</comment>
<feature type="transmembrane region" description="Helical" evidence="7">
    <location>
        <begin position="42"/>
        <end position="61"/>
    </location>
</feature>
<evidence type="ECO:0000256" key="2">
    <source>
        <dbReference type="ARBA" id="ARBA00006448"/>
    </source>
</evidence>
<feature type="domain" description="YetF C-terminal" evidence="8">
    <location>
        <begin position="91"/>
        <end position="157"/>
    </location>
</feature>
<evidence type="ECO:0000256" key="5">
    <source>
        <dbReference type="ARBA" id="ARBA00022989"/>
    </source>
</evidence>
<dbReference type="Proteomes" id="UP000319812">
    <property type="component" value="Unassembled WGS sequence"/>
</dbReference>
<evidence type="ECO:0000256" key="7">
    <source>
        <dbReference type="SAM" id="Phobius"/>
    </source>
</evidence>
<evidence type="ECO:0000313" key="9">
    <source>
        <dbReference type="EMBL" id="GED22139.1"/>
    </source>
</evidence>
<keyword evidence="10" id="KW-1185">Reference proteome</keyword>
<gene>
    <name evidence="9" type="ORF">HHA01_11160</name>
</gene>
<evidence type="ECO:0000256" key="6">
    <source>
        <dbReference type="ARBA" id="ARBA00023136"/>
    </source>
</evidence>
<dbReference type="AlphaFoldDB" id="A0A4Y4EWE6"/>
<dbReference type="EMBL" id="BJOC01000016">
    <property type="protein sequence ID" value="GED22139.1"/>
    <property type="molecule type" value="Genomic_DNA"/>
</dbReference>
<protein>
    <submittedName>
        <fullName evidence="9">DUF421 domain-containing protein</fullName>
    </submittedName>
</protein>
<dbReference type="Pfam" id="PF04239">
    <property type="entry name" value="DUF421"/>
    <property type="match status" value="1"/>
</dbReference>
<reference evidence="9 10" key="1">
    <citation type="submission" date="2019-06" db="EMBL/GenBank/DDBJ databases">
        <title>Whole genome shotgun sequence of Halomonas halmophila NBRC 15537.</title>
        <authorList>
            <person name="Hosoyama A."/>
            <person name="Uohara A."/>
            <person name="Ohji S."/>
            <person name="Ichikawa N."/>
        </authorList>
    </citation>
    <scope>NUCLEOTIDE SEQUENCE [LARGE SCALE GENOMIC DNA]</scope>
    <source>
        <strain evidence="9 10">NBRC 15537</strain>
    </source>
</reference>
<feature type="transmembrane region" description="Helical" evidence="7">
    <location>
        <begin position="12"/>
        <end position="30"/>
    </location>
</feature>
<name>A0A4Y4EWE6_9GAMM</name>
<dbReference type="InterPro" id="IPR007353">
    <property type="entry name" value="DUF421"/>
</dbReference>
<evidence type="ECO:0000256" key="1">
    <source>
        <dbReference type="ARBA" id="ARBA00004651"/>
    </source>
</evidence>
<dbReference type="PANTHER" id="PTHR34582">
    <property type="entry name" value="UPF0702 TRANSMEMBRANE PROTEIN YCAP"/>
    <property type="match status" value="1"/>
</dbReference>
<keyword evidence="5 7" id="KW-1133">Transmembrane helix</keyword>
<accession>A0A4Y4EWE6</accession>
<evidence type="ECO:0000259" key="8">
    <source>
        <dbReference type="Pfam" id="PF04239"/>
    </source>
</evidence>
<keyword evidence="4 7" id="KW-0812">Transmembrane</keyword>
<evidence type="ECO:0000313" key="10">
    <source>
        <dbReference type="Proteomes" id="UP000319812"/>
    </source>
</evidence>
<keyword evidence="6 7" id="KW-0472">Membrane</keyword>
<keyword evidence="3" id="KW-1003">Cell membrane</keyword>
<dbReference type="InterPro" id="IPR023090">
    <property type="entry name" value="UPF0702_alpha/beta_dom_sf"/>
</dbReference>
<dbReference type="GO" id="GO:0005886">
    <property type="term" value="C:plasma membrane"/>
    <property type="evidence" value="ECO:0007669"/>
    <property type="project" value="UniProtKB-SubCell"/>
</dbReference>
<proteinExistence type="inferred from homology"/>
<evidence type="ECO:0000256" key="3">
    <source>
        <dbReference type="ARBA" id="ARBA00022475"/>
    </source>
</evidence>
<dbReference type="Gene3D" id="3.30.240.20">
    <property type="entry name" value="bsu07140 like domains"/>
    <property type="match status" value="1"/>
</dbReference>
<comment type="caution">
    <text evidence="9">The sequence shown here is derived from an EMBL/GenBank/DDBJ whole genome shotgun (WGS) entry which is preliminary data.</text>
</comment>
<feature type="transmembrane region" description="Helical" evidence="7">
    <location>
        <begin position="67"/>
        <end position="87"/>
    </location>
</feature>
<organism evidence="9 10">
    <name type="scientific">Halomonas halmophila</name>
    <dbReference type="NCBI Taxonomy" id="252"/>
    <lineage>
        <taxon>Bacteria</taxon>
        <taxon>Pseudomonadati</taxon>
        <taxon>Pseudomonadota</taxon>
        <taxon>Gammaproteobacteria</taxon>
        <taxon>Oceanospirillales</taxon>
        <taxon>Halomonadaceae</taxon>
        <taxon>Halomonas</taxon>
    </lineage>
</organism>
<dbReference type="RefSeq" id="WP_170214839.1">
    <property type="nucleotide sequence ID" value="NZ_BJOC01000016.1"/>
</dbReference>
<comment type="similarity">
    <text evidence="2">Belongs to the UPF0702 family.</text>
</comment>
<dbReference type="PANTHER" id="PTHR34582:SF6">
    <property type="entry name" value="UPF0702 TRANSMEMBRANE PROTEIN YCAP"/>
    <property type="match status" value="1"/>
</dbReference>
<sequence>MAGELPSAMIEMLQTMGTTLAMYLLILVLAKLCGVRSFAQLSSFDIAATIAIGSIMASTVVTGPGALPSGLVGLITLYALQLLVSGWRRRRDAVRRTIDSPPILLMQAGGEILWDNMDCARVTEDDLRTAMRAANVIDPQSVQAIIMEGTGGLRVLHGHGTPIPRDAWILQGVRH</sequence>
<evidence type="ECO:0000256" key="4">
    <source>
        <dbReference type="ARBA" id="ARBA00022692"/>
    </source>
</evidence>